<dbReference type="Proteomes" id="UP000824504">
    <property type="component" value="Chromosome"/>
</dbReference>
<dbReference type="PROSITE" id="PS51077">
    <property type="entry name" value="HTH_ICLR"/>
    <property type="match status" value="1"/>
</dbReference>
<evidence type="ECO:0000313" key="4">
    <source>
        <dbReference type="EMBL" id="QXT61780.1"/>
    </source>
</evidence>
<evidence type="ECO:0000259" key="2">
    <source>
        <dbReference type="PROSITE" id="PS51077"/>
    </source>
</evidence>
<evidence type="ECO:0000313" key="5">
    <source>
        <dbReference type="Proteomes" id="UP000824504"/>
    </source>
</evidence>
<protein>
    <submittedName>
        <fullName evidence="4">IclR family transcriptional regulator</fullName>
    </submittedName>
</protein>
<keyword evidence="1" id="KW-0238">DNA-binding</keyword>
<dbReference type="InterPro" id="IPR050707">
    <property type="entry name" value="HTH_MetabolicPath_Reg"/>
</dbReference>
<evidence type="ECO:0000256" key="1">
    <source>
        <dbReference type="ARBA" id="ARBA00023125"/>
    </source>
</evidence>
<dbReference type="EMBL" id="CP079216">
    <property type="protein sequence ID" value="QXT61780.1"/>
    <property type="molecule type" value="Genomic_DNA"/>
</dbReference>
<dbReference type="InterPro" id="IPR014757">
    <property type="entry name" value="Tscrpt_reg_IclR_C"/>
</dbReference>
<dbReference type="Pfam" id="PF09339">
    <property type="entry name" value="HTH_IclR"/>
    <property type="match status" value="1"/>
</dbReference>
<dbReference type="PANTHER" id="PTHR30136:SF24">
    <property type="entry name" value="HTH-TYPE TRANSCRIPTIONAL REPRESSOR ALLR"/>
    <property type="match status" value="1"/>
</dbReference>
<dbReference type="Pfam" id="PF01614">
    <property type="entry name" value="IclR_C"/>
    <property type="match status" value="1"/>
</dbReference>
<gene>
    <name evidence="4" type="ORF">KDB89_08205</name>
</gene>
<dbReference type="SMART" id="SM00346">
    <property type="entry name" value="HTH_ICLR"/>
    <property type="match status" value="1"/>
</dbReference>
<keyword evidence="5" id="KW-1185">Reference proteome</keyword>
<accession>A0ABX8SGH2</accession>
<feature type="domain" description="IclR-ED" evidence="3">
    <location>
        <begin position="75"/>
        <end position="260"/>
    </location>
</feature>
<dbReference type="PANTHER" id="PTHR30136">
    <property type="entry name" value="HELIX-TURN-HELIX TRANSCRIPTIONAL REGULATOR, ICLR FAMILY"/>
    <property type="match status" value="1"/>
</dbReference>
<sequence>MRVDDRRDEGARLVGADRVLALVAELGGRPDGASLDELAGAVSSPKSTVHRALATLCRAGFASRLPGGRYALGDELLRIANQYQTARPESVSVAPVLEALAGRFGETAHYAVLDGDEVVYRAKVDPPSGAVRLTSVIGGRNPARATGVGKALLAARFSTRAEALEWGRAHPVEQRTPNTLTDDEDFAVELMATRERGYAIDDQENEMGINCIAVRLTTAFGDGAVSVSALAYRTPLEVLISAVGDIRMMMDGSMSRGVPTGSRDSGTS</sequence>
<dbReference type="InterPro" id="IPR005471">
    <property type="entry name" value="Tscrpt_reg_IclR_N"/>
</dbReference>
<reference evidence="4 5" key="1">
    <citation type="submission" date="2021-07" db="EMBL/GenBank/DDBJ databases">
        <title>complete genome sequencing of Tessaracoccus sp.J1M15.</title>
        <authorList>
            <person name="Bae J.-W."/>
            <person name="Kim D.-y."/>
        </authorList>
    </citation>
    <scope>NUCLEOTIDE SEQUENCE [LARGE SCALE GENOMIC DNA]</scope>
    <source>
        <strain evidence="4 5">J1M15</strain>
    </source>
</reference>
<proteinExistence type="predicted"/>
<organism evidence="4 5">
    <name type="scientific">Tessaracoccus palaemonis</name>
    <dbReference type="NCBI Taxonomy" id="2829499"/>
    <lineage>
        <taxon>Bacteria</taxon>
        <taxon>Bacillati</taxon>
        <taxon>Actinomycetota</taxon>
        <taxon>Actinomycetes</taxon>
        <taxon>Propionibacteriales</taxon>
        <taxon>Propionibacteriaceae</taxon>
        <taxon>Tessaracoccus</taxon>
    </lineage>
</organism>
<name>A0ABX8SGH2_9ACTN</name>
<evidence type="ECO:0000259" key="3">
    <source>
        <dbReference type="PROSITE" id="PS51078"/>
    </source>
</evidence>
<feature type="domain" description="HTH iclR-type" evidence="2">
    <location>
        <begin position="13"/>
        <end position="74"/>
    </location>
</feature>
<dbReference type="PROSITE" id="PS51078">
    <property type="entry name" value="ICLR_ED"/>
    <property type="match status" value="1"/>
</dbReference>